<dbReference type="KEGG" id="nev:NTE_01130"/>
<dbReference type="PANTHER" id="PTHR42791">
    <property type="entry name" value="GNAT FAMILY ACETYLTRANSFERASE"/>
    <property type="match status" value="1"/>
</dbReference>
<keyword evidence="2" id="KW-0808">Transferase</keyword>
<feature type="domain" description="N-acetyltransferase" evidence="1">
    <location>
        <begin position="117"/>
        <end position="202"/>
    </location>
</feature>
<dbReference type="Pfam" id="PF00583">
    <property type="entry name" value="Acetyltransf_1"/>
    <property type="match status" value="1"/>
</dbReference>
<dbReference type="CDD" id="cd04301">
    <property type="entry name" value="NAT_SF"/>
    <property type="match status" value="1"/>
</dbReference>
<dbReference type="SUPFAM" id="SSF55729">
    <property type="entry name" value="Acyl-CoA N-acyltransferases (Nat)"/>
    <property type="match status" value="1"/>
</dbReference>
<dbReference type="InterPro" id="IPR016181">
    <property type="entry name" value="Acyl_CoA_acyltransferase"/>
</dbReference>
<dbReference type="Gene3D" id="3.40.630.30">
    <property type="match status" value="1"/>
</dbReference>
<dbReference type="GO" id="GO:0016747">
    <property type="term" value="F:acyltransferase activity, transferring groups other than amino-acyl groups"/>
    <property type="evidence" value="ECO:0007669"/>
    <property type="project" value="InterPro"/>
</dbReference>
<gene>
    <name evidence="2" type="ORF">NTE_01130</name>
</gene>
<dbReference type="AlphaFoldDB" id="A0A075MPS3"/>
<keyword evidence="3" id="KW-1185">Reference proteome</keyword>
<organism evidence="2 3">
    <name type="scientific">Candidatus Nitrososphaera evergladensis SR1</name>
    <dbReference type="NCBI Taxonomy" id="1459636"/>
    <lineage>
        <taxon>Archaea</taxon>
        <taxon>Nitrososphaerota</taxon>
        <taxon>Nitrososphaeria</taxon>
        <taxon>Nitrososphaerales</taxon>
        <taxon>Nitrososphaeraceae</taxon>
        <taxon>Nitrososphaera</taxon>
    </lineage>
</organism>
<accession>A0A075MPS3</accession>
<dbReference type="eggNOG" id="arCOG00833">
    <property type="taxonomic scope" value="Archaea"/>
</dbReference>
<dbReference type="PROSITE" id="PS51186">
    <property type="entry name" value="GNAT"/>
    <property type="match status" value="1"/>
</dbReference>
<dbReference type="Proteomes" id="UP000028194">
    <property type="component" value="Chromosome"/>
</dbReference>
<evidence type="ECO:0000313" key="2">
    <source>
        <dbReference type="EMBL" id="AIF83203.1"/>
    </source>
</evidence>
<reference evidence="2 3" key="1">
    <citation type="journal article" date="2014" name="PLoS ONE">
        <title>Genome Sequence of Candidatus Nitrososphaera evergladensis from Group I.1b Enriched from Everglades Soil Reveals Novel Genomic Features of the Ammonia-Oxidizing Archaea.</title>
        <authorList>
            <person name="Zhalnina K.V."/>
            <person name="Dias R."/>
            <person name="Leonard M.T."/>
            <person name="Dorr de Quadros P."/>
            <person name="Camargo F.A."/>
            <person name="Drew J.C."/>
            <person name="Farmerie W.G."/>
            <person name="Daroub S.H."/>
            <person name="Triplett E.W."/>
        </authorList>
    </citation>
    <scope>NUCLEOTIDE SEQUENCE [LARGE SCALE GENOMIC DNA]</scope>
    <source>
        <strain evidence="2 3">SR1</strain>
    </source>
</reference>
<dbReference type="InterPro" id="IPR052523">
    <property type="entry name" value="Trichothecene_AcTrans"/>
</dbReference>
<sequence>MITSTRAMTASLIKTTTTDNEAAAAIDVLVLAFSADPAARWAWPDPLQYLTHFPSFVKAFGGRAFTHGSAYYVDGYAGVALWLPPDVHPDEDELTTLLQRTVPEEIQKDALAVFEQMGSYHPSEPHWYLPLIGVDPSQQGKGFGSALMQHALVTCDRDHKLAYLESSNPKNIPLYERHGFELLGTIHAGKSPTIFPMLRKPRTPR</sequence>
<name>A0A075MPS3_9ARCH</name>
<dbReference type="HOGENOM" id="CLU_060131_7_2_2"/>
<dbReference type="PANTHER" id="PTHR42791:SF1">
    <property type="entry name" value="N-ACETYLTRANSFERASE DOMAIN-CONTAINING PROTEIN"/>
    <property type="match status" value="1"/>
</dbReference>
<dbReference type="EMBL" id="CP007174">
    <property type="protein sequence ID" value="AIF83203.1"/>
    <property type="molecule type" value="Genomic_DNA"/>
</dbReference>
<evidence type="ECO:0000259" key="1">
    <source>
        <dbReference type="PROSITE" id="PS51186"/>
    </source>
</evidence>
<proteinExistence type="predicted"/>
<dbReference type="STRING" id="1459636.NTE_01130"/>
<dbReference type="InterPro" id="IPR000182">
    <property type="entry name" value="GNAT_dom"/>
</dbReference>
<protein>
    <submittedName>
        <fullName evidence="2">Acetyltransferase</fullName>
    </submittedName>
</protein>
<evidence type="ECO:0000313" key="3">
    <source>
        <dbReference type="Proteomes" id="UP000028194"/>
    </source>
</evidence>